<evidence type="ECO:0000313" key="4">
    <source>
        <dbReference type="Proteomes" id="UP000623269"/>
    </source>
</evidence>
<reference evidence="3" key="1">
    <citation type="submission" date="2020-12" db="EMBL/GenBank/DDBJ databases">
        <title>M. sibirica DSM 26468T genome.</title>
        <authorList>
            <person name="Thieme N."/>
            <person name="Rettenmaier R."/>
            <person name="Zverlov V."/>
            <person name="Liebl W."/>
        </authorList>
    </citation>
    <scope>NUCLEOTIDE SEQUENCE</scope>
    <source>
        <strain evidence="3">DSM 26468</strain>
    </source>
</reference>
<dbReference type="Pfam" id="PF00535">
    <property type="entry name" value="Glycos_transf_2"/>
    <property type="match status" value="1"/>
</dbReference>
<keyword evidence="1" id="KW-0812">Transmembrane</keyword>
<comment type="caution">
    <text evidence="3">The sequence shown here is derived from an EMBL/GenBank/DDBJ whole genome shotgun (WGS) entry which is preliminary data.</text>
</comment>
<evidence type="ECO:0000259" key="2">
    <source>
        <dbReference type="Pfam" id="PF00535"/>
    </source>
</evidence>
<feature type="transmembrane region" description="Helical" evidence="1">
    <location>
        <begin position="280"/>
        <end position="297"/>
    </location>
</feature>
<keyword evidence="1" id="KW-1133">Transmembrane helix</keyword>
<dbReference type="CDD" id="cd00761">
    <property type="entry name" value="Glyco_tranf_GTA_type"/>
    <property type="match status" value="1"/>
</dbReference>
<dbReference type="Gene3D" id="3.90.550.10">
    <property type="entry name" value="Spore Coat Polysaccharide Biosynthesis Protein SpsA, Chain A"/>
    <property type="match status" value="1"/>
</dbReference>
<dbReference type="Proteomes" id="UP000623269">
    <property type="component" value="Unassembled WGS sequence"/>
</dbReference>
<dbReference type="SUPFAM" id="SSF53448">
    <property type="entry name" value="Nucleotide-diphospho-sugar transferases"/>
    <property type="match status" value="1"/>
</dbReference>
<dbReference type="AlphaFoldDB" id="A0A8J7L1W3"/>
<dbReference type="InterPro" id="IPR001173">
    <property type="entry name" value="Glyco_trans_2-like"/>
</dbReference>
<accession>A0A8J7L1W3</accession>
<keyword evidence="4" id="KW-1185">Reference proteome</keyword>
<organism evidence="3 4">
    <name type="scientific">Mobilitalea sibirica</name>
    <dbReference type="NCBI Taxonomy" id="1462919"/>
    <lineage>
        <taxon>Bacteria</taxon>
        <taxon>Bacillati</taxon>
        <taxon>Bacillota</taxon>
        <taxon>Clostridia</taxon>
        <taxon>Lachnospirales</taxon>
        <taxon>Lachnospiraceae</taxon>
        <taxon>Mobilitalea</taxon>
    </lineage>
</organism>
<dbReference type="GO" id="GO:0016758">
    <property type="term" value="F:hexosyltransferase activity"/>
    <property type="evidence" value="ECO:0007669"/>
    <property type="project" value="UniProtKB-ARBA"/>
</dbReference>
<proteinExistence type="predicted"/>
<keyword evidence="1" id="KW-0472">Membrane</keyword>
<evidence type="ECO:0000256" key="1">
    <source>
        <dbReference type="SAM" id="Phobius"/>
    </source>
</evidence>
<gene>
    <name evidence="3" type="ORF">I5677_00510</name>
</gene>
<evidence type="ECO:0000313" key="3">
    <source>
        <dbReference type="EMBL" id="MBH1939368.1"/>
    </source>
</evidence>
<dbReference type="PANTHER" id="PTHR22916">
    <property type="entry name" value="GLYCOSYLTRANSFERASE"/>
    <property type="match status" value="1"/>
</dbReference>
<name>A0A8J7L1W3_9FIRM</name>
<dbReference type="EMBL" id="JAEAGR010000001">
    <property type="protein sequence ID" value="MBH1939368.1"/>
    <property type="molecule type" value="Genomic_DNA"/>
</dbReference>
<dbReference type="RefSeq" id="WP_197659598.1">
    <property type="nucleotide sequence ID" value="NZ_JAEAGR010000001.1"/>
</dbReference>
<sequence>MDISVVIPTHNRANLIEKAIKSVQNQTYPVREIIIVSDGSVDGTDEIVNQLMNEDSRIQLISYHPGRNGNYARNCGIKAATGEYIAFLDDDDEWFPEKIQKQVEIIKIDQEVGLVCTGIENIYIEENSSYLYIPAESGDLSQKILIRNYVGSTSTVLVKSELLKLCGFFDEQLYARQDYDLWIRICQVTKVGVVKEPCVKYYNYKQNNQISQQTDKYLKATEQINTKYKDLILKLSKKQIKMRNNIMALLLSKKEMRNGQYDAARKFAWVAMKEKITLQSFLYFLLTFFPFKVALFFRRWA</sequence>
<protein>
    <submittedName>
        <fullName evidence="3">Glycosyltransferase family 2 protein</fullName>
    </submittedName>
</protein>
<feature type="domain" description="Glycosyltransferase 2-like" evidence="2">
    <location>
        <begin position="4"/>
        <end position="131"/>
    </location>
</feature>
<dbReference type="InterPro" id="IPR029044">
    <property type="entry name" value="Nucleotide-diphossugar_trans"/>
</dbReference>
<dbReference type="PANTHER" id="PTHR22916:SF3">
    <property type="entry name" value="UDP-GLCNAC:BETAGAL BETA-1,3-N-ACETYLGLUCOSAMINYLTRANSFERASE-LIKE PROTEIN 1"/>
    <property type="match status" value="1"/>
</dbReference>